<name>A0ABY9JUH3_9BACI</name>
<protein>
    <submittedName>
        <fullName evidence="1">Uncharacterized protein</fullName>
    </submittedName>
</protein>
<dbReference type="RefSeq" id="WP_226540591.1">
    <property type="nucleotide sequence ID" value="NZ_CP129013.1"/>
</dbReference>
<evidence type="ECO:0000313" key="2">
    <source>
        <dbReference type="Proteomes" id="UP001197974"/>
    </source>
</evidence>
<sequence>MERTNCFCKCAHVSYTTRQIEEMVKKESVTDQIKNVEIITITAGGNDLIVGMKLFIENNKKREPFNH</sequence>
<organism evidence="1 2">
    <name type="scientific">Bacillus carboniphilus</name>
    <dbReference type="NCBI Taxonomy" id="86663"/>
    <lineage>
        <taxon>Bacteria</taxon>
        <taxon>Bacillati</taxon>
        <taxon>Bacillota</taxon>
        <taxon>Bacilli</taxon>
        <taxon>Bacillales</taxon>
        <taxon>Bacillaceae</taxon>
        <taxon>Bacillus</taxon>
    </lineage>
</organism>
<proteinExistence type="predicted"/>
<dbReference type="Proteomes" id="UP001197974">
    <property type="component" value="Chromosome"/>
</dbReference>
<accession>A0ABY9JUH3</accession>
<dbReference type="EMBL" id="CP129013">
    <property type="protein sequence ID" value="WLR42133.1"/>
    <property type="molecule type" value="Genomic_DNA"/>
</dbReference>
<reference evidence="1 2" key="1">
    <citation type="submission" date="2023-06" db="EMBL/GenBank/DDBJ databases">
        <title>Five Gram-positive bacteria isolated from mangrove sediments in Shenzhen, Guangdong, China.</title>
        <authorList>
            <person name="Yu S."/>
            <person name="Zheng W."/>
            <person name="Huang Y."/>
        </authorList>
    </citation>
    <scope>NUCLEOTIDE SEQUENCE [LARGE SCALE GENOMIC DNA]</scope>
    <source>
        <strain evidence="1 2">SaN35-3</strain>
    </source>
</reference>
<keyword evidence="2" id="KW-1185">Reference proteome</keyword>
<gene>
    <name evidence="1" type="ORF">LC087_15410</name>
</gene>
<evidence type="ECO:0000313" key="1">
    <source>
        <dbReference type="EMBL" id="WLR42133.1"/>
    </source>
</evidence>